<evidence type="ECO:0000256" key="1">
    <source>
        <dbReference type="SAM" id="MobiDB-lite"/>
    </source>
</evidence>
<dbReference type="Pfam" id="PF11917">
    <property type="entry name" value="DUF3435"/>
    <property type="match status" value="1"/>
</dbReference>
<evidence type="ECO:0000313" key="3">
    <source>
        <dbReference type="Proteomes" id="UP000243515"/>
    </source>
</evidence>
<protein>
    <submittedName>
        <fullName evidence="2">Uncharacterized protein</fullName>
    </submittedName>
</protein>
<dbReference type="EMBL" id="NPHW01002124">
    <property type="protein sequence ID" value="OXV12119.1"/>
    <property type="molecule type" value="Genomic_DNA"/>
</dbReference>
<dbReference type="OrthoDB" id="4485682at2759"/>
<keyword evidence="3" id="KW-1185">Reference proteome</keyword>
<organism evidence="2 3">
    <name type="scientific">Elaphomyces granulatus</name>
    <dbReference type="NCBI Taxonomy" id="519963"/>
    <lineage>
        <taxon>Eukaryota</taxon>
        <taxon>Fungi</taxon>
        <taxon>Dikarya</taxon>
        <taxon>Ascomycota</taxon>
        <taxon>Pezizomycotina</taxon>
        <taxon>Eurotiomycetes</taxon>
        <taxon>Eurotiomycetidae</taxon>
        <taxon>Eurotiales</taxon>
        <taxon>Elaphomycetaceae</taxon>
        <taxon>Elaphomyces</taxon>
    </lineage>
</organism>
<gene>
    <name evidence="2" type="ORF">Egran_00121</name>
</gene>
<dbReference type="InterPro" id="IPR021842">
    <property type="entry name" value="DUF3435"/>
</dbReference>
<accession>A0A232M6U6</accession>
<dbReference type="Proteomes" id="UP000243515">
    <property type="component" value="Unassembled WGS sequence"/>
</dbReference>
<evidence type="ECO:0000313" key="2">
    <source>
        <dbReference type="EMBL" id="OXV12119.1"/>
    </source>
</evidence>
<feature type="compositionally biased region" description="Basic and acidic residues" evidence="1">
    <location>
        <begin position="19"/>
        <end position="29"/>
    </location>
</feature>
<sequence>MQDLRITSAPTTSVAGRILEGRPLTDQEGNRILGQSGTEIFEKHYQGESVKRDLQHLGLLRPAQEGLLRRAACMLRNRDHLAPSS</sequence>
<reference evidence="2 3" key="1">
    <citation type="journal article" date="2015" name="Environ. Microbiol.">
        <title>Metagenome sequence of Elaphomyces granulatus from sporocarp tissue reveals Ascomycota ectomycorrhizal fingerprints of genome expansion and a Proteobacteria-rich microbiome.</title>
        <authorList>
            <person name="Quandt C.A."/>
            <person name="Kohler A."/>
            <person name="Hesse C.N."/>
            <person name="Sharpton T.J."/>
            <person name="Martin F."/>
            <person name="Spatafora J.W."/>
        </authorList>
    </citation>
    <scope>NUCLEOTIDE SEQUENCE [LARGE SCALE GENOMIC DNA]</scope>
    <source>
        <strain evidence="2 3">OSC145934</strain>
    </source>
</reference>
<proteinExistence type="predicted"/>
<comment type="caution">
    <text evidence="2">The sequence shown here is derived from an EMBL/GenBank/DDBJ whole genome shotgun (WGS) entry which is preliminary data.</text>
</comment>
<name>A0A232M6U6_9EURO</name>
<feature type="region of interest" description="Disordered" evidence="1">
    <location>
        <begin position="1"/>
        <end position="32"/>
    </location>
</feature>
<dbReference type="AlphaFoldDB" id="A0A232M6U6"/>